<dbReference type="RefSeq" id="XP_003149858.1">
    <property type="nucleotide sequence ID" value="XM_003149810.1"/>
</dbReference>
<accession>A0A1S0THT9</accession>
<proteinExistence type="predicted"/>
<protein>
    <submittedName>
        <fullName evidence="1">Uncharacterized protein</fullName>
    </submittedName>
</protein>
<dbReference type="CTD" id="9951793"/>
<name>A0A1S0THT9_LOALO</name>
<dbReference type="GeneID" id="9951793"/>
<evidence type="ECO:0000313" key="1">
    <source>
        <dbReference type="EMBL" id="EFO14210.1"/>
    </source>
</evidence>
<reference evidence="1" key="1">
    <citation type="submission" date="2012-04" db="EMBL/GenBank/DDBJ databases">
        <title>The Genome Sequence of Loa loa.</title>
        <authorList>
            <consortium name="The Broad Institute Genome Sequencing Platform"/>
            <consortium name="Broad Institute Genome Sequencing Center for Infectious Disease"/>
            <person name="Nutman T.B."/>
            <person name="Fink D.L."/>
            <person name="Russ C."/>
            <person name="Young S."/>
            <person name="Zeng Q."/>
            <person name="Gargeya S."/>
            <person name="Alvarado L."/>
            <person name="Berlin A."/>
            <person name="Chapman S.B."/>
            <person name="Chen Z."/>
            <person name="Freedman E."/>
            <person name="Gellesch M."/>
            <person name="Goldberg J."/>
            <person name="Griggs A."/>
            <person name="Gujja S."/>
            <person name="Heilman E.R."/>
            <person name="Heiman D."/>
            <person name="Howarth C."/>
            <person name="Mehta T."/>
            <person name="Neiman D."/>
            <person name="Pearson M."/>
            <person name="Roberts A."/>
            <person name="Saif S."/>
            <person name="Shea T."/>
            <person name="Shenoy N."/>
            <person name="Sisk P."/>
            <person name="Stolte C."/>
            <person name="Sykes S."/>
            <person name="White J."/>
            <person name="Yandava C."/>
            <person name="Haas B."/>
            <person name="Henn M.R."/>
            <person name="Nusbaum C."/>
            <person name="Birren B."/>
        </authorList>
    </citation>
    <scope>NUCLEOTIDE SEQUENCE [LARGE SCALE GENOMIC DNA]</scope>
</reference>
<gene>
    <name evidence="1" type="ORF">LOAG_14313</name>
</gene>
<dbReference type="AlphaFoldDB" id="A0A1S0THT9"/>
<dbReference type="KEGG" id="loa:LOAG_14313"/>
<sequence length="114" mass="13347">MYHFNGYRTTKKASFRKCLREIFQSIRSKVIREIYFMLTNFAFEKIGASFKKKHMLEKSEILLLIVSAINKSIANQLATILESSFFIFNLHNFVASKMILLKTVNTKKQPLFVC</sequence>
<dbReference type="InParanoid" id="A0A1S0THT9"/>
<dbReference type="EMBL" id="JH712128">
    <property type="protein sequence ID" value="EFO14210.1"/>
    <property type="molecule type" value="Genomic_DNA"/>
</dbReference>
<organism evidence="1">
    <name type="scientific">Loa loa</name>
    <name type="common">Eye worm</name>
    <name type="synonym">Filaria loa</name>
    <dbReference type="NCBI Taxonomy" id="7209"/>
    <lineage>
        <taxon>Eukaryota</taxon>
        <taxon>Metazoa</taxon>
        <taxon>Ecdysozoa</taxon>
        <taxon>Nematoda</taxon>
        <taxon>Chromadorea</taxon>
        <taxon>Rhabditida</taxon>
        <taxon>Spirurina</taxon>
        <taxon>Spiruromorpha</taxon>
        <taxon>Filarioidea</taxon>
        <taxon>Onchocercidae</taxon>
        <taxon>Loa</taxon>
    </lineage>
</organism>